<dbReference type="Proteomes" id="UP000193077">
    <property type="component" value="Unassembled WGS sequence"/>
</dbReference>
<dbReference type="PANTHER" id="PTHR21015">
    <property type="entry name" value="UDP-N-ACETYLGLUCOSAMINE--N-ACETYLMURAMYL-(PENTAPEPTIDE) PYROPHOSPHORYL-UNDECAPRENOL N-ACETYLGLUCOSAMINE TRANSFERASE 1"/>
    <property type="match status" value="1"/>
</dbReference>
<protein>
    <submittedName>
        <fullName evidence="2">Undecaprenyldiphospho-muramoylpentapeptide beta-N-acetylglucosaminyltransferase</fullName>
    </submittedName>
</protein>
<dbReference type="Pfam" id="PF04101">
    <property type="entry name" value="Glyco_tran_28_C"/>
    <property type="match status" value="1"/>
</dbReference>
<evidence type="ECO:0000259" key="1">
    <source>
        <dbReference type="Pfam" id="PF04101"/>
    </source>
</evidence>
<proteinExistence type="predicted"/>
<feature type="domain" description="Glycosyl transferase family 28 C-terminal" evidence="1">
    <location>
        <begin position="217"/>
        <end position="357"/>
    </location>
</feature>
<dbReference type="InterPro" id="IPR007235">
    <property type="entry name" value="Glyco_trans_28_C"/>
</dbReference>
<sequence>MKVLIAVTHLLGSGHLSRALTLGRAFALEGHEVVLISGGFAVPQLDSNGIDLRTLPPLRSDGTNFTRLLTDDGEVADDTYLAARSNSMVDILREVQPDALITELFPFGRRVLQHEFLALLEAARAMPNPPQTYCSIRDILAPPSNARKVEKTEAILAEFYDAVLVHSDPSTTPLETSWPVSEALANKLIYTGYVAPLAAGPHRDRLGDGEILVSAGGGSVGAPIFRASIEAARKITNRRWRLLVGGSEAPAQIAELMQGAPTENITLEPARPDFRHMLHHAAASVSMCGYNTALDLLQAGTPAVLIPFDDGQEVEQTLRAKSLEALPGIHVLCSANLNSMQLAQAVEKVLAAGPRTVQAADFDGAAETVRSVVSQQGARR</sequence>
<evidence type="ECO:0000313" key="3">
    <source>
        <dbReference type="Proteomes" id="UP000193077"/>
    </source>
</evidence>
<dbReference type="AlphaFoldDB" id="A0A1Y5RVC3"/>
<dbReference type="GO" id="GO:0016758">
    <property type="term" value="F:hexosyltransferase activity"/>
    <property type="evidence" value="ECO:0007669"/>
    <property type="project" value="InterPro"/>
</dbReference>
<name>A0A1Y5RVC3_9RHOB</name>
<dbReference type="SUPFAM" id="SSF53756">
    <property type="entry name" value="UDP-Glycosyltransferase/glycogen phosphorylase"/>
    <property type="match status" value="1"/>
</dbReference>
<organism evidence="2 3">
    <name type="scientific">Falsiruegeria litorea R37</name>
    <dbReference type="NCBI Taxonomy" id="1200284"/>
    <lineage>
        <taxon>Bacteria</taxon>
        <taxon>Pseudomonadati</taxon>
        <taxon>Pseudomonadota</taxon>
        <taxon>Alphaproteobacteria</taxon>
        <taxon>Rhodobacterales</taxon>
        <taxon>Roseobacteraceae</taxon>
        <taxon>Falsiruegeria</taxon>
    </lineage>
</organism>
<dbReference type="RefSeq" id="WP_085794429.1">
    <property type="nucleotide sequence ID" value="NZ_FWFO01000001.1"/>
</dbReference>
<gene>
    <name evidence="2" type="ORF">TRL7639_00748</name>
</gene>
<keyword evidence="3" id="KW-1185">Reference proteome</keyword>
<dbReference type="OrthoDB" id="503443at2"/>
<dbReference type="EMBL" id="FWFO01000001">
    <property type="protein sequence ID" value="SLN23610.1"/>
    <property type="molecule type" value="Genomic_DNA"/>
</dbReference>
<reference evidence="2 3" key="1">
    <citation type="submission" date="2017-03" db="EMBL/GenBank/DDBJ databases">
        <authorList>
            <person name="Afonso C.L."/>
            <person name="Miller P.J."/>
            <person name="Scott M.A."/>
            <person name="Spackman E."/>
            <person name="Goraichik I."/>
            <person name="Dimitrov K.M."/>
            <person name="Suarez D.L."/>
            <person name="Swayne D.E."/>
        </authorList>
    </citation>
    <scope>NUCLEOTIDE SEQUENCE [LARGE SCALE GENOMIC DNA]</scope>
    <source>
        <strain evidence="2 3">CECT 7639</strain>
    </source>
</reference>
<keyword evidence="2" id="KW-0328">Glycosyltransferase</keyword>
<accession>A0A1Y5RVC3</accession>
<evidence type="ECO:0000313" key="2">
    <source>
        <dbReference type="EMBL" id="SLN23610.1"/>
    </source>
</evidence>
<keyword evidence="2" id="KW-0808">Transferase</keyword>
<dbReference type="Gene3D" id="3.40.50.2000">
    <property type="entry name" value="Glycogen Phosphorylase B"/>
    <property type="match status" value="2"/>
</dbReference>
<dbReference type="PANTHER" id="PTHR21015:SF28">
    <property type="entry name" value="SLL1722 PROTEIN"/>
    <property type="match status" value="1"/>
</dbReference>